<protein>
    <submittedName>
        <fullName evidence="1">Uncharacterized protein</fullName>
    </submittedName>
</protein>
<proteinExistence type="predicted"/>
<sequence>MCAGSTDSVFVAGKSVGVKISNQSRQPVIQALGLLAIMSTTNRREPEKRGQSAAANDWFQTQIGLKRDRMPRHAAGNKLPQIRNCETRYPSNHSIPDGLHFGQADRDEWLPLNRLGCGLQPPR</sequence>
<accession>A0A517WLV7</accession>
<gene>
    <name evidence="1" type="ORF">V6x_59940</name>
</gene>
<organism evidence="1 2">
    <name type="scientific">Gimesia chilikensis</name>
    <dbReference type="NCBI Taxonomy" id="2605989"/>
    <lineage>
        <taxon>Bacteria</taxon>
        <taxon>Pseudomonadati</taxon>
        <taxon>Planctomycetota</taxon>
        <taxon>Planctomycetia</taxon>
        <taxon>Planctomycetales</taxon>
        <taxon>Planctomycetaceae</taxon>
        <taxon>Gimesia</taxon>
    </lineage>
</organism>
<evidence type="ECO:0000313" key="2">
    <source>
        <dbReference type="Proteomes" id="UP000320722"/>
    </source>
</evidence>
<name>A0A517WLV7_9PLAN</name>
<reference evidence="1 2" key="1">
    <citation type="submission" date="2019-02" db="EMBL/GenBank/DDBJ databases">
        <title>Deep-cultivation of Planctomycetes and their phenomic and genomic characterization uncovers novel biology.</title>
        <authorList>
            <person name="Wiegand S."/>
            <person name="Jogler M."/>
            <person name="Boedeker C."/>
            <person name="Pinto D."/>
            <person name="Vollmers J."/>
            <person name="Rivas-Marin E."/>
            <person name="Kohn T."/>
            <person name="Peeters S.H."/>
            <person name="Heuer A."/>
            <person name="Rast P."/>
            <person name="Oberbeckmann S."/>
            <person name="Bunk B."/>
            <person name="Jeske O."/>
            <person name="Meyerdierks A."/>
            <person name="Storesund J.E."/>
            <person name="Kallscheuer N."/>
            <person name="Luecker S."/>
            <person name="Lage O.M."/>
            <person name="Pohl T."/>
            <person name="Merkel B.J."/>
            <person name="Hornburger P."/>
            <person name="Mueller R.-W."/>
            <person name="Bruemmer F."/>
            <person name="Labrenz M."/>
            <person name="Spormann A.M."/>
            <person name="Op den Camp H."/>
            <person name="Overmann J."/>
            <person name="Amann R."/>
            <person name="Jetten M.S.M."/>
            <person name="Mascher T."/>
            <person name="Medema M.H."/>
            <person name="Devos D.P."/>
            <person name="Kaster A.-K."/>
            <person name="Ovreas L."/>
            <person name="Rohde M."/>
            <person name="Galperin M.Y."/>
            <person name="Jogler C."/>
        </authorList>
    </citation>
    <scope>NUCLEOTIDE SEQUENCE [LARGE SCALE GENOMIC DNA]</scope>
    <source>
        <strain evidence="1 2">V6</strain>
    </source>
</reference>
<dbReference type="Proteomes" id="UP000320722">
    <property type="component" value="Chromosome"/>
</dbReference>
<dbReference type="EMBL" id="CP036347">
    <property type="protein sequence ID" value="QDU06242.1"/>
    <property type="molecule type" value="Genomic_DNA"/>
</dbReference>
<evidence type="ECO:0000313" key="1">
    <source>
        <dbReference type="EMBL" id="QDU06242.1"/>
    </source>
</evidence>
<dbReference type="AlphaFoldDB" id="A0A517WLV7"/>